<reference evidence="2 3" key="3">
    <citation type="journal article" date="2022" name="Int. J. Syst. Evol. Microbiol.">
        <title>Strains of Bradyrhizobium barranii sp. nov. associated with legumes native to Canada are symbionts of soybeans and belong to different subspecies (subsp. barranii subsp. nov. and subsp. apii subsp. nov.) and symbiovars (sv. glycinearum and sv. septentrionale).</title>
        <authorList>
            <person name="Bromfield E.S.P."/>
            <person name="Cloutier S."/>
            <person name="Wasai-Hara S."/>
            <person name="Minamisawa K."/>
        </authorList>
    </citation>
    <scope>NUCLEOTIDE SEQUENCE [LARGE SCALE GENOMIC DNA]</scope>
    <source>
        <strain evidence="2 3">323S2</strain>
    </source>
</reference>
<evidence type="ECO:0000313" key="1">
    <source>
        <dbReference type="EMBL" id="NYY91063.1"/>
    </source>
</evidence>
<dbReference type="EMBL" id="JACBFH010000001">
    <property type="protein sequence ID" value="NYY91063.1"/>
    <property type="molecule type" value="Genomic_DNA"/>
</dbReference>
<evidence type="ECO:0000313" key="3">
    <source>
        <dbReference type="Proteomes" id="UP000564836"/>
    </source>
</evidence>
<accession>A0A7Z0QC77</accession>
<dbReference type="Pfam" id="PF12686">
    <property type="entry name" value="DUF3800"/>
    <property type="match status" value="1"/>
</dbReference>
<name>A0A7Z0QC77_9BRAD</name>
<dbReference type="Proteomes" id="UP000564836">
    <property type="component" value="Chromosome"/>
</dbReference>
<reference evidence="2 3" key="1">
    <citation type="journal article" date="2017" name="Syst. Appl. Microbiol.">
        <title>Soybeans inoculated with root zone soils of Canadian native legumes harbour diverse and novel Bradyrhizobium spp. that possess agricultural potential.</title>
        <authorList>
            <person name="Bromfield E.S.P."/>
            <person name="Cloutier S."/>
            <person name="Tambong J.T."/>
            <person name="Tran Thi T.V."/>
        </authorList>
    </citation>
    <scope>NUCLEOTIDE SEQUENCE [LARGE SCALE GENOMIC DNA]</scope>
    <source>
        <strain evidence="2 3">323S2</strain>
    </source>
</reference>
<dbReference type="RefSeq" id="WP_166348518.1">
    <property type="nucleotide sequence ID" value="NZ_CP088280.1"/>
</dbReference>
<evidence type="ECO:0000313" key="2">
    <source>
        <dbReference type="EMBL" id="UGX92935.1"/>
    </source>
</evidence>
<dbReference type="EMBL" id="CP088280">
    <property type="protein sequence ID" value="UGX92935.1"/>
    <property type="molecule type" value="Genomic_DNA"/>
</dbReference>
<organism evidence="1">
    <name type="scientific">Bradyrhizobium barranii subsp. barranii</name>
    <dbReference type="NCBI Taxonomy" id="2823807"/>
    <lineage>
        <taxon>Bacteria</taxon>
        <taxon>Pseudomonadati</taxon>
        <taxon>Pseudomonadota</taxon>
        <taxon>Alphaproteobacteria</taxon>
        <taxon>Hyphomicrobiales</taxon>
        <taxon>Nitrobacteraceae</taxon>
        <taxon>Bradyrhizobium</taxon>
        <taxon>Bradyrhizobium barranii</taxon>
    </lineage>
</organism>
<proteinExistence type="predicted"/>
<reference evidence="1" key="2">
    <citation type="submission" date="2020-06" db="EMBL/GenBank/DDBJ databases">
        <title>Whole Genome Sequence of Bradyrhizobium sp. Strain 323S2.</title>
        <authorList>
            <person name="Bromfield E.S.P."/>
        </authorList>
    </citation>
    <scope>NUCLEOTIDE SEQUENCE [LARGE SCALE GENOMIC DNA]</scope>
    <source>
        <strain evidence="1">323S2</strain>
    </source>
</reference>
<dbReference type="AlphaFoldDB" id="A0A7Z0QC77"/>
<gene>
    <name evidence="2" type="ORF">G6321_00046150</name>
    <name evidence="1" type="ORF">G6321_22240</name>
</gene>
<sequence length="268" mass="30514">MLVTVYIDESGTHDNSPLIMGGVGGRLGQWADFDTKWRRMLRDYKLPYFHSASLSSSKRPFRHLSIQQKRDLVHDVNKIVQRHTTWGFSAYLHKKDYDQYYIAGNRPTKIQLDTMYGVCFRMCLSFAIEMVQDVVAWENPQIKFILEAGHRNAKDAERIFKQVKDGVPELRDVLDSIAFVDKDAASGVQGADAIAYVGNMMERDGDPEVTGFNPGVDIKAARKKVRAKAPVFRIEGRADILRDMRDNMLAYRDRRFGPPKLASSALPI</sequence>
<dbReference type="InterPro" id="IPR024524">
    <property type="entry name" value="DUF3800"/>
</dbReference>
<protein>
    <submittedName>
        <fullName evidence="1">DUF3800 domain-containing protein</fullName>
    </submittedName>
</protein>